<dbReference type="Pfam" id="PF01757">
    <property type="entry name" value="Acyl_transf_3"/>
    <property type="match status" value="1"/>
</dbReference>
<keyword evidence="5" id="KW-1185">Reference proteome</keyword>
<dbReference type="GO" id="GO:0016747">
    <property type="term" value="F:acyltransferase activity, transferring groups other than amino-acyl groups"/>
    <property type="evidence" value="ECO:0007669"/>
    <property type="project" value="InterPro"/>
</dbReference>
<keyword evidence="1" id="KW-0812">Transmembrane</keyword>
<reference evidence="4 5" key="1">
    <citation type="submission" date="2018-07" db="EMBL/GenBank/DDBJ databases">
        <title>Genomic Encyclopedia of Type Strains, Phase III (KMG-III): the genomes of soil and plant-associated and newly described type strains.</title>
        <authorList>
            <person name="Whitman W."/>
        </authorList>
    </citation>
    <scope>NUCLEOTIDE SEQUENCE [LARGE SCALE GENOMIC DNA]</scope>
    <source>
        <strain evidence="4 5">CECT 8525</strain>
    </source>
</reference>
<dbReference type="GO" id="GO:0009103">
    <property type="term" value="P:lipopolysaccharide biosynthetic process"/>
    <property type="evidence" value="ECO:0007669"/>
    <property type="project" value="TreeGrafter"/>
</dbReference>
<comment type="caution">
    <text evidence="4">The sequence shown here is derived from an EMBL/GenBank/DDBJ whole genome shotgun (WGS) entry which is preliminary data.</text>
</comment>
<dbReference type="OrthoDB" id="9796461at2"/>
<feature type="transmembrane region" description="Helical" evidence="1">
    <location>
        <begin position="250"/>
        <end position="276"/>
    </location>
</feature>
<dbReference type="PANTHER" id="PTHR23028:SF53">
    <property type="entry name" value="ACYL_TRANSF_3 DOMAIN-CONTAINING PROTEIN"/>
    <property type="match status" value="1"/>
</dbReference>
<evidence type="ECO:0000313" key="4">
    <source>
        <dbReference type="EMBL" id="RCW81068.1"/>
    </source>
</evidence>
<proteinExistence type="predicted"/>
<dbReference type="GO" id="GO:0016020">
    <property type="term" value="C:membrane"/>
    <property type="evidence" value="ECO:0007669"/>
    <property type="project" value="TreeGrafter"/>
</dbReference>
<dbReference type="InterPro" id="IPR043968">
    <property type="entry name" value="SGNH"/>
</dbReference>
<accession>A0A368YNF2</accession>
<feature type="transmembrane region" description="Helical" evidence="1">
    <location>
        <begin position="35"/>
        <end position="55"/>
    </location>
</feature>
<evidence type="ECO:0000259" key="3">
    <source>
        <dbReference type="Pfam" id="PF19040"/>
    </source>
</evidence>
<keyword evidence="1" id="KW-1133">Transmembrane helix</keyword>
<dbReference type="Proteomes" id="UP000253345">
    <property type="component" value="Unassembled WGS sequence"/>
</dbReference>
<feature type="transmembrane region" description="Helical" evidence="1">
    <location>
        <begin position="76"/>
        <end position="95"/>
    </location>
</feature>
<dbReference type="SUPFAM" id="SSF52266">
    <property type="entry name" value="SGNH hydrolase"/>
    <property type="match status" value="1"/>
</dbReference>
<evidence type="ECO:0000256" key="1">
    <source>
        <dbReference type="SAM" id="Phobius"/>
    </source>
</evidence>
<dbReference type="EMBL" id="QPJL01000016">
    <property type="protein sequence ID" value="RCW81068.1"/>
    <property type="molecule type" value="Genomic_DNA"/>
</dbReference>
<name>A0A368YNF2_9RHOB</name>
<dbReference type="PANTHER" id="PTHR23028">
    <property type="entry name" value="ACETYLTRANSFERASE"/>
    <property type="match status" value="1"/>
</dbReference>
<sequence length="663" mass="72389">MIAKSNYRPDIDGLRAIAVGLVVLTHAGVPGFGGGFVGVDIFFVISGYLITSILLREAHEGSYSLARFYERRIRRIFPALVAVLVATTAAGLYILTPDQLAAYGKSMLATILFVSNFYLGMTANYFDPDAETLPLLHTWSLAVEEQFYIFFPIILVALVRWYPRGVRAAVWIMAGLSFAACVALTELRPTMAFYLAPTRAWELLAGALLAIHAPRGGAVAGREWLAQALGLVGLALILAAGLGFTTQTPFPGWAAALPVLGSAALIMAGGLGGGIVTRLLSSAPMRGLGLISYSLYLWHWPVIVLLRFWTIDPPTPLQMGLAMLATLGLSILSWKYVEQPFRHAGRKPGRLRYPVLWAGAGSILAVCALSAVLVQGKGLPGRFSPQERLLLVEEPKDGSVPCDEQTDWREIANCRIGAPDAPESFLLWGDSHGRSLLPGFDAAMKLLDRGGLYVGIPGCAPLLEMSRANEPFPSLCFPLGNHVLSVLDEHPDIRTVYLVSRWSIYAQGKRFKHSPTARQTLIVDAESSGASLAENPRVFARALDRTIAELRRRGLKVVVLNQVPDIGYHVSIATVMAGRLQRDIDLRTSRAEYDDFYRSTAAILAPHAKRDEITLVPLEDLLCDQTMCRITTQEGLPAYWDDNHLSRRGARELAPGLADLLRD</sequence>
<dbReference type="InterPro" id="IPR002656">
    <property type="entry name" value="Acyl_transf_3_dom"/>
</dbReference>
<gene>
    <name evidence="4" type="ORF">DFP89_11674</name>
</gene>
<dbReference type="Pfam" id="PF19040">
    <property type="entry name" value="SGNH"/>
    <property type="match status" value="1"/>
</dbReference>
<dbReference type="InterPro" id="IPR050879">
    <property type="entry name" value="Acyltransferase_3"/>
</dbReference>
<feature type="transmembrane region" description="Helical" evidence="1">
    <location>
        <begin position="147"/>
        <end position="163"/>
    </location>
</feature>
<feature type="transmembrane region" description="Helical" evidence="1">
    <location>
        <begin position="169"/>
        <end position="187"/>
    </location>
</feature>
<feature type="transmembrane region" description="Helical" evidence="1">
    <location>
        <begin position="315"/>
        <end position="334"/>
    </location>
</feature>
<feature type="transmembrane region" description="Helical" evidence="1">
    <location>
        <begin position="224"/>
        <end position="244"/>
    </location>
</feature>
<organism evidence="4 5">
    <name type="scientific">Paracoccus lutimaris</name>
    <dbReference type="NCBI Taxonomy" id="1490030"/>
    <lineage>
        <taxon>Bacteria</taxon>
        <taxon>Pseudomonadati</taxon>
        <taxon>Pseudomonadota</taxon>
        <taxon>Alphaproteobacteria</taxon>
        <taxon>Rhodobacterales</taxon>
        <taxon>Paracoccaceae</taxon>
        <taxon>Paracoccus</taxon>
    </lineage>
</organism>
<keyword evidence="1" id="KW-0472">Membrane</keyword>
<feature type="transmembrane region" description="Helical" evidence="1">
    <location>
        <begin position="355"/>
        <end position="374"/>
    </location>
</feature>
<feature type="domain" description="Acyltransferase 3" evidence="2">
    <location>
        <begin position="10"/>
        <end position="333"/>
    </location>
</feature>
<dbReference type="RefSeq" id="WP_114350057.1">
    <property type="nucleotide sequence ID" value="NZ_QPJL01000016.1"/>
</dbReference>
<evidence type="ECO:0000259" key="2">
    <source>
        <dbReference type="Pfam" id="PF01757"/>
    </source>
</evidence>
<feature type="transmembrane region" description="Helical" evidence="1">
    <location>
        <begin position="107"/>
        <end position="126"/>
    </location>
</feature>
<feature type="transmembrane region" description="Helical" evidence="1">
    <location>
        <begin position="288"/>
        <end position="309"/>
    </location>
</feature>
<protein>
    <submittedName>
        <fullName evidence="4">Peptidoglycan/LPS O-acetylase OafA/YrhL</fullName>
    </submittedName>
</protein>
<dbReference type="AlphaFoldDB" id="A0A368YNF2"/>
<feature type="transmembrane region" description="Helical" evidence="1">
    <location>
        <begin position="12"/>
        <end position="29"/>
    </location>
</feature>
<feature type="domain" description="SGNH" evidence="3">
    <location>
        <begin position="402"/>
        <end position="657"/>
    </location>
</feature>
<evidence type="ECO:0000313" key="5">
    <source>
        <dbReference type="Proteomes" id="UP000253345"/>
    </source>
</evidence>